<dbReference type="GO" id="GO:0006865">
    <property type="term" value="P:amino acid transport"/>
    <property type="evidence" value="ECO:0007669"/>
    <property type="project" value="UniProtKB-KW"/>
</dbReference>
<evidence type="ECO:0000256" key="1">
    <source>
        <dbReference type="ARBA" id="ARBA00004651"/>
    </source>
</evidence>
<keyword evidence="5 9" id="KW-0812">Transmembrane</keyword>
<dbReference type="EMBL" id="NFIE01000009">
    <property type="protein sequence ID" value="OUN88737.1"/>
    <property type="molecule type" value="Genomic_DNA"/>
</dbReference>
<keyword evidence="8 9" id="KW-0472">Membrane</keyword>
<sequence length="485" mass="51218">MAETTETRQEGTKGIGLFGLIGMVVSSCIGSGAFAISGQLAQVAAPGSALVAWLIVGLGFLMLALSLNNLGANRPDLPGIFSYAQEGFGPFAGFVSGWGYWLSAWLGNVAFATMMMSTVGYFFPEFLPGNTVPCIAIASVVMWLLTIFVIRGVESASFLNAIVMVCKVVSLAVFILFSLFLFNAGIFTADFWGAVYNNAVAAGTAGPDAAPLGDVIQQIVNCFIIMFWVFVGIEGATVMSSRAARKRDVGKATVIGLACLLAIYIGCSVLPYGYMSYTEIATLDYPAMVYIFEDMAPGWGGAFISIAIIVSILGSWLSFTMLPAETTSEMAEAKLLPASWGKLNAKNAPQLSLVVVGACTQAFLIVLLVSEDAYDFAYSMCTVAIVITWALAAAYQVKWALQNKRPAQLVIGAIATAFLVVGVLFNGWSYLLLTCVGYIPGFVVYVQGRRSEGLALGGADKAGIVVITLLGVLALVLLAMGIITL</sequence>
<dbReference type="OrthoDB" id="3185104at2"/>
<dbReference type="InterPro" id="IPR004754">
    <property type="entry name" value="Amino_acid_antiprt"/>
</dbReference>
<dbReference type="GO" id="GO:0022857">
    <property type="term" value="F:transmembrane transporter activity"/>
    <property type="evidence" value="ECO:0007669"/>
    <property type="project" value="InterPro"/>
</dbReference>
<keyword evidence="11" id="KW-1185">Reference proteome</keyword>
<dbReference type="PIRSF" id="PIRSF006060">
    <property type="entry name" value="AA_transporter"/>
    <property type="match status" value="1"/>
</dbReference>
<keyword evidence="6" id="KW-0029">Amino-acid transport</keyword>
<dbReference type="Pfam" id="PF13520">
    <property type="entry name" value="AA_permease_2"/>
    <property type="match status" value="1"/>
</dbReference>
<dbReference type="Proteomes" id="UP000195781">
    <property type="component" value="Unassembled WGS sequence"/>
</dbReference>
<evidence type="ECO:0000313" key="10">
    <source>
        <dbReference type="EMBL" id="OUN88737.1"/>
    </source>
</evidence>
<feature type="transmembrane region" description="Helical" evidence="9">
    <location>
        <begin position="462"/>
        <end position="483"/>
    </location>
</feature>
<dbReference type="PANTHER" id="PTHR42770">
    <property type="entry name" value="AMINO ACID TRANSPORTER-RELATED"/>
    <property type="match status" value="1"/>
</dbReference>
<accession>A0A1Y3XZR9</accession>
<evidence type="ECO:0000256" key="4">
    <source>
        <dbReference type="ARBA" id="ARBA00022475"/>
    </source>
</evidence>
<feature type="transmembrane region" description="Helical" evidence="9">
    <location>
        <begin position="129"/>
        <end position="150"/>
    </location>
</feature>
<evidence type="ECO:0000256" key="9">
    <source>
        <dbReference type="SAM" id="Phobius"/>
    </source>
</evidence>
<reference evidence="11" key="1">
    <citation type="submission" date="2017-04" db="EMBL/GenBank/DDBJ databases">
        <title>Function of individual gut microbiota members based on whole genome sequencing of pure cultures obtained from chicken caecum.</title>
        <authorList>
            <person name="Medvecky M."/>
            <person name="Cejkova D."/>
            <person name="Polansky O."/>
            <person name="Karasova D."/>
            <person name="Kubasova T."/>
            <person name="Cizek A."/>
            <person name="Rychlik I."/>
        </authorList>
    </citation>
    <scope>NUCLEOTIDE SEQUENCE [LARGE SCALE GENOMIC DNA]</scope>
    <source>
        <strain evidence="11">An5</strain>
    </source>
</reference>
<organism evidence="10 11">
    <name type="scientific">[Collinsella] massiliensis</name>
    <dbReference type="NCBI Taxonomy" id="1232426"/>
    <lineage>
        <taxon>Bacteria</taxon>
        <taxon>Bacillati</taxon>
        <taxon>Actinomycetota</taxon>
        <taxon>Coriobacteriia</taxon>
        <taxon>Coriobacteriales</taxon>
        <taxon>Coriobacteriaceae</taxon>
        <taxon>Enorma</taxon>
    </lineage>
</organism>
<evidence type="ECO:0000256" key="5">
    <source>
        <dbReference type="ARBA" id="ARBA00022692"/>
    </source>
</evidence>
<dbReference type="InterPro" id="IPR002293">
    <property type="entry name" value="AA/rel_permease1"/>
</dbReference>
<name>A0A1Y3XZR9_9ACTN</name>
<dbReference type="AlphaFoldDB" id="A0A1Y3XZR9"/>
<feature type="transmembrane region" description="Helical" evidence="9">
    <location>
        <begin position="351"/>
        <end position="370"/>
    </location>
</feature>
<feature type="transmembrane region" description="Helical" evidence="9">
    <location>
        <begin position="407"/>
        <end position="425"/>
    </location>
</feature>
<keyword evidence="7 9" id="KW-1133">Transmembrane helix</keyword>
<evidence type="ECO:0000256" key="2">
    <source>
        <dbReference type="ARBA" id="ARBA00008220"/>
    </source>
</evidence>
<evidence type="ECO:0000256" key="7">
    <source>
        <dbReference type="ARBA" id="ARBA00022989"/>
    </source>
</evidence>
<feature type="transmembrane region" description="Helical" evidence="9">
    <location>
        <begin position="254"/>
        <end position="275"/>
    </location>
</feature>
<dbReference type="GO" id="GO:0005886">
    <property type="term" value="C:plasma membrane"/>
    <property type="evidence" value="ECO:0007669"/>
    <property type="project" value="UniProtKB-SubCell"/>
</dbReference>
<evidence type="ECO:0000256" key="3">
    <source>
        <dbReference type="ARBA" id="ARBA00022448"/>
    </source>
</evidence>
<dbReference type="RefSeq" id="WP_094335400.1">
    <property type="nucleotide sequence ID" value="NZ_NFIE01000009.1"/>
</dbReference>
<keyword evidence="3" id="KW-0813">Transport</keyword>
<protein>
    <submittedName>
        <fullName evidence="10">Arginine-ornithine antiporter</fullName>
    </submittedName>
</protein>
<feature type="transmembrane region" description="Helical" evidence="9">
    <location>
        <begin position="215"/>
        <end position="233"/>
    </location>
</feature>
<comment type="similarity">
    <text evidence="2">Belongs to the amino acid-polyamine-organocation (APC) superfamily. Basic amino acid/polyamine antiporter (APA) (TC 2.A.3.2) family.</text>
</comment>
<feature type="transmembrane region" description="Helical" evidence="9">
    <location>
        <begin position="162"/>
        <end position="182"/>
    </location>
</feature>
<feature type="transmembrane region" description="Helical" evidence="9">
    <location>
        <begin position="43"/>
        <end position="65"/>
    </location>
</feature>
<gene>
    <name evidence="10" type="ORF">B5G02_04960</name>
</gene>
<feature type="transmembrane region" description="Helical" evidence="9">
    <location>
        <begin position="15"/>
        <end position="37"/>
    </location>
</feature>
<dbReference type="InterPro" id="IPR050367">
    <property type="entry name" value="APC_superfamily"/>
</dbReference>
<feature type="transmembrane region" description="Helical" evidence="9">
    <location>
        <begin position="295"/>
        <end position="319"/>
    </location>
</feature>
<dbReference type="NCBIfam" id="TIGR00905">
    <property type="entry name" value="2A0302"/>
    <property type="match status" value="1"/>
</dbReference>
<feature type="transmembrane region" description="Helical" evidence="9">
    <location>
        <begin position="100"/>
        <end position="123"/>
    </location>
</feature>
<feature type="transmembrane region" description="Helical" evidence="9">
    <location>
        <begin position="376"/>
        <end position="395"/>
    </location>
</feature>
<evidence type="ECO:0000256" key="8">
    <source>
        <dbReference type="ARBA" id="ARBA00023136"/>
    </source>
</evidence>
<dbReference type="Gene3D" id="1.20.1740.10">
    <property type="entry name" value="Amino acid/polyamine transporter I"/>
    <property type="match status" value="1"/>
</dbReference>
<proteinExistence type="inferred from homology"/>
<evidence type="ECO:0000313" key="11">
    <source>
        <dbReference type="Proteomes" id="UP000195781"/>
    </source>
</evidence>
<dbReference type="PANTHER" id="PTHR42770:SF4">
    <property type="entry name" value="ARGININE_ORNITHINE ANTIPORTER-RELATED"/>
    <property type="match status" value="1"/>
</dbReference>
<comment type="subcellular location">
    <subcellularLocation>
        <location evidence="1">Cell membrane</location>
        <topology evidence="1">Multi-pass membrane protein</topology>
    </subcellularLocation>
</comment>
<comment type="caution">
    <text evidence="10">The sequence shown here is derived from an EMBL/GenBank/DDBJ whole genome shotgun (WGS) entry which is preliminary data.</text>
</comment>
<evidence type="ECO:0000256" key="6">
    <source>
        <dbReference type="ARBA" id="ARBA00022970"/>
    </source>
</evidence>
<keyword evidence="4" id="KW-1003">Cell membrane</keyword>